<dbReference type="InterPro" id="IPR001387">
    <property type="entry name" value="Cro/C1-type_HTH"/>
</dbReference>
<dbReference type="Gene3D" id="1.10.260.40">
    <property type="entry name" value="lambda repressor-like DNA-binding domains"/>
    <property type="match status" value="1"/>
</dbReference>
<keyword evidence="4" id="KW-0804">Transcription</keyword>
<protein>
    <submittedName>
        <fullName evidence="7">Ribose operon repressor</fullName>
    </submittedName>
</protein>
<dbReference type="InterPro" id="IPR025997">
    <property type="entry name" value="SBP_2_dom"/>
</dbReference>
<feature type="domain" description="HTH cro/C1-type" evidence="6">
    <location>
        <begin position="14"/>
        <end position="57"/>
    </location>
</feature>
<evidence type="ECO:0000256" key="3">
    <source>
        <dbReference type="ARBA" id="ARBA00023125"/>
    </source>
</evidence>
<comment type="caution">
    <text evidence="7">The sequence shown here is derived from an EMBL/GenBank/DDBJ whole genome shotgun (WGS) entry which is preliminary data.</text>
</comment>
<evidence type="ECO:0000313" key="7">
    <source>
        <dbReference type="EMBL" id="KKI62789.1"/>
    </source>
</evidence>
<evidence type="ECO:0000313" key="8">
    <source>
        <dbReference type="Proteomes" id="UP000034455"/>
    </source>
</evidence>
<dbReference type="GO" id="GO:0003700">
    <property type="term" value="F:DNA-binding transcription factor activity"/>
    <property type="evidence" value="ECO:0007669"/>
    <property type="project" value="TreeGrafter"/>
</dbReference>
<reference evidence="7 8" key="1">
    <citation type="submission" date="2015-03" db="EMBL/GenBank/DDBJ databases">
        <title>Genome Assembly of Staphylococcus cohnii subsp. cohnii strain G22B2.</title>
        <authorList>
            <person name="Nair G."/>
            <person name="Kaur G."/>
            <person name="Khatri I."/>
            <person name="Singh N.K."/>
            <person name="Sathyabama S."/>
            <person name="Maurya S.K."/>
            <person name="Subramanian S."/>
            <person name="Agrewala J.N."/>
            <person name="Mayilraj S."/>
        </authorList>
    </citation>
    <scope>NUCLEOTIDE SEQUENCE [LARGE SCALE GENOMIC DNA]</scope>
    <source>
        <strain evidence="7 8">G22B2</strain>
    </source>
</reference>
<dbReference type="AlphaFoldDB" id="A0A0M2NW90"/>
<gene>
    <name evidence="7" type="ORF">UF66_1856</name>
</gene>
<dbReference type="PANTHER" id="PTHR30146:SF95">
    <property type="entry name" value="RIBOSE OPERON REPRESSOR"/>
    <property type="match status" value="1"/>
</dbReference>
<evidence type="ECO:0000256" key="4">
    <source>
        <dbReference type="ARBA" id="ARBA00023163"/>
    </source>
</evidence>
<dbReference type="SUPFAM" id="SSF53822">
    <property type="entry name" value="Periplasmic binding protein-like I"/>
    <property type="match status" value="1"/>
</dbReference>
<dbReference type="PROSITE" id="PS50932">
    <property type="entry name" value="HTH_LACI_2"/>
    <property type="match status" value="1"/>
</dbReference>
<dbReference type="Gene3D" id="3.40.50.2300">
    <property type="match status" value="2"/>
</dbReference>
<dbReference type="GO" id="GO:0000976">
    <property type="term" value="F:transcription cis-regulatory region binding"/>
    <property type="evidence" value="ECO:0007669"/>
    <property type="project" value="TreeGrafter"/>
</dbReference>
<dbReference type="RefSeq" id="WP_019468742.1">
    <property type="nucleotide sequence ID" value="NZ_BKAS01000021.1"/>
</dbReference>
<dbReference type="InterPro" id="IPR010982">
    <property type="entry name" value="Lambda_DNA-bd_dom_sf"/>
</dbReference>
<name>A0A0M2NW90_STACC</name>
<dbReference type="EMBL" id="LAKJ01000030">
    <property type="protein sequence ID" value="KKI62789.1"/>
    <property type="molecule type" value="Genomic_DNA"/>
</dbReference>
<dbReference type="SUPFAM" id="SSF47413">
    <property type="entry name" value="lambda repressor-like DNA-binding domains"/>
    <property type="match status" value="1"/>
</dbReference>
<keyword evidence="1" id="KW-0678">Repressor</keyword>
<dbReference type="SMART" id="SM00354">
    <property type="entry name" value="HTH_LACI"/>
    <property type="match status" value="1"/>
</dbReference>
<feature type="domain" description="HTH lacI-type" evidence="5">
    <location>
        <begin position="13"/>
        <end position="67"/>
    </location>
</feature>
<keyword evidence="2" id="KW-0805">Transcription regulation</keyword>
<dbReference type="PANTHER" id="PTHR30146">
    <property type="entry name" value="LACI-RELATED TRANSCRIPTIONAL REPRESSOR"/>
    <property type="match status" value="1"/>
</dbReference>
<accession>A0A0M2NW90</accession>
<evidence type="ECO:0000259" key="6">
    <source>
        <dbReference type="PROSITE" id="PS50943"/>
    </source>
</evidence>
<dbReference type="CDD" id="cd01392">
    <property type="entry name" value="HTH_LacI"/>
    <property type="match status" value="1"/>
</dbReference>
<sequence length="335" mass="37479">MKTVTKIEVIFIVTIKEVAKLAGCSVATVSRVINNNGYVKAQTKIQIERAIHELNYQPNEAARTLYKRKSKMIGLLLPDISNPFFTLIARGVEDIALAHGFQVLIGNSDNDVDKAKDYLSTFNAYNCVGAITTAFADDQIEKLLVSQGIHYVFVDRVKDEGNGISMNHFEGGQLQARLVLEGKPKNILILHLDLNIEAFKLRIDGIKQALNNYDVSYYDCSAETLKNKSAFISLVKDLHIDSIICSNDVLAIETMGLIQQFQLRVPEEIQIVGYDNIPFSTMTFPQIATIDQSAYFLGQQAVSILLKLNKNCVVNQQENTLKLSTKRRGSVRFEQ</sequence>
<dbReference type="PATRIC" id="fig|74704.6.peg.1901"/>
<dbReference type="GeneID" id="58097638"/>
<dbReference type="InterPro" id="IPR028082">
    <property type="entry name" value="Peripla_BP_I"/>
</dbReference>
<keyword evidence="3" id="KW-0238">DNA-binding</keyword>
<dbReference type="Pfam" id="PF13407">
    <property type="entry name" value="Peripla_BP_4"/>
    <property type="match status" value="1"/>
</dbReference>
<dbReference type="PROSITE" id="PS50943">
    <property type="entry name" value="HTH_CROC1"/>
    <property type="match status" value="1"/>
</dbReference>
<evidence type="ECO:0000256" key="2">
    <source>
        <dbReference type="ARBA" id="ARBA00023015"/>
    </source>
</evidence>
<dbReference type="Proteomes" id="UP000034455">
    <property type="component" value="Unassembled WGS sequence"/>
</dbReference>
<proteinExistence type="predicted"/>
<organism evidence="7 8">
    <name type="scientific">Staphylococcus cohnii subsp. cohnii</name>
    <dbReference type="NCBI Taxonomy" id="74704"/>
    <lineage>
        <taxon>Bacteria</taxon>
        <taxon>Bacillati</taxon>
        <taxon>Bacillota</taxon>
        <taxon>Bacilli</taxon>
        <taxon>Bacillales</taxon>
        <taxon>Staphylococcaceae</taxon>
        <taxon>Staphylococcus</taxon>
        <taxon>Staphylococcus cohnii species complex</taxon>
    </lineage>
</organism>
<dbReference type="InterPro" id="IPR000843">
    <property type="entry name" value="HTH_LacI"/>
</dbReference>
<dbReference type="Pfam" id="PF00356">
    <property type="entry name" value="LacI"/>
    <property type="match status" value="1"/>
</dbReference>
<evidence type="ECO:0000259" key="5">
    <source>
        <dbReference type="PROSITE" id="PS50932"/>
    </source>
</evidence>
<evidence type="ECO:0000256" key="1">
    <source>
        <dbReference type="ARBA" id="ARBA00022491"/>
    </source>
</evidence>